<dbReference type="EMBL" id="KL367520">
    <property type="protein sequence ID" value="KFD66818.1"/>
    <property type="molecule type" value="Genomic_DNA"/>
</dbReference>
<reference evidence="1" key="1">
    <citation type="journal article" date="2014" name="Nat. Genet.">
        <title>Genome and transcriptome of the porcine whipworm Trichuris suis.</title>
        <authorList>
            <person name="Jex A.R."/>
            <person name="Nejsum P."/>
            <person name="Schwarz E.M."/>
            <person name="Hu L."/>
            <person name="Young N.D."/>
            <person name="Hall R.S."/>
            <person name="Korhonen P.K."/>
            <person name="Liao S."/>
            <person name="Thamsborg S."/>
            <person name="Xia J."/>
            <person name="Xu P."/>
            <person name="Wang S."/>
            <person name="Scheerlinck J.P."/>
            <person name="Hofmann A."/>
            <person name="Sternberg P.W."/>
            <person name="Wang J."/>
            <person name="Gasser R.B."/>
        </authorList>
    </citation>
    <scope>NUCLEOTIDE SEQUENCE [LARGE SCALE GENOMIC DNA]</scope>
    <source>
        <strain evidence="1">DCEP-RM93F</strain>
    </source>
</reference>
<protein>
    <submittedName>
        <fullName evidence="1">Uncharacterized protein</fullName>
    </submittedName>
</protein>
<proteinExistence type="predicted"/>
<dbReference type="PANTHER" id="PTHR21301">
    <property type="entry name" value="REVERSE TRANSCRIPTASE"/>
    <property type="match status" value="1"/>
</dbReference>
<sequence>MIYQTDVGYVKRSSGDLIQVVIILPQLTFVEQSSVFMAGQWLPIASGALSHTANPSNPHTPKGNTSTGLRILLPYYKGLSERIQRLRRTLNFSMCYKRGPNLHALLCGDEVRLPLNEHARVVYEVKCSCSATYIGETEFSLTRRAFACDSFTGRVKLFKRYVDDIFAIVKKGHEEAFLYHLNGLFTEHVKFTIEKEHGGRLPFLDALVIKDGHRLKTTVYRKPTNTDRYLNYHSHHPKSVKIGIVTGMLQAEGKSAEPRCKRMPLGRYNTPGFVVRKRQYGTASRGWAQNPASRNPGWVKILTGRKVGDLKNKTSPCAYFASVLFPLKPRKLKEHLTKVHPERSRENVAPTPVNYVTKSRTLCSVISSEARVEHDSLLAPYRISLMIARCGKLHNQGAVTYIASKISLSKAVVGSMRYCEQCFIILNQTYIASKISLSKDAM</sequence>
<dbReference type="Proteomes" id="UP000030758">
    <property type="component" value="Unassembled WGS sequence"/>
</dbReference>
<organism evidence="1">
    <name type="scientific">Trichuris suis</name>
    <name type="common">pig whipworm</name>
    <dbReference type="NCBI Taxonomy" id="68888"/>
    <lineage>
        <taxon>Eukaryota</taxon>
        <taxon>Metazoa</taxon>
        <taxon>Ecdysozoa</taxon>
        <taxon>Nematoda</taxon>
        <taxon>Enoplea</taxon>
        <taxon>Dorylaimia</taxon>
        <taxon>Trichinellida</taxon>
        <taxon>Trichuridae</taxon>
        <taxon>Trichuris</taxon>
    </lineage>
</organism>
<dbReference type="AlphaFoldDB" id="A0A085NBH2"/>
<dbReference type="PANTHER" id="PTHR21301:SF10">
    <property type="entry name" value="REVERSE TRANSCRIPTASE DOMAIN-CONTAINING PROTEIN"/>
    <property type="match status" value="1"/>
</dbReference>
<evidence type="ECO:0000313" key="1">
    <source>
        <dbReference type="EMBL" id="KFD66818.1"/>
    </source>
</evidence>
<name>A0A085NBH2_9BILA</name>
<accession>A0A085NBH2</accession>
<gene>
    <name evidence="1" type="ORF">M514_20962</name>
</gene>